<evidence type="ECO:0000313" key="7">
    <source>
        <dbReference type="EMBL" id="SJM93866.1"/>
    </source>
</evidence>
<keyword evidence="5" id="KW-0411">Iron-sulfur</keyword>
<evidence type="ECO:0000259" key="6">
    <source>
        <dbReference type="PROSITE" id="PS51379"/>
    </source>
</evidence>
<evidence type="ECO:0000256" key="4">
    <source>
        <dbReference type="ARBA" id="ARBA00023004"/>
    </source>
</evidence>
<dbReference type="GO" id="GO:0016491">
    <property type="term" value="F:oxidoreductase activity"/>
    <property type="evidence" value="ECO:0007669"/>
    <property type="project" value="UniProtKB-ARBA"/>
</dbReference>
<reference evidence="8" key="1">
    <citation type="submission" date="2017-02" db="EMBL/GenBank/DDBJ databases">
        <authorList>
            <person name="Daims H."/>
        </authorList>
    </citation>
    <scope>NUCLEOTIDE SEQUENCE [LARGE SCALE GENOMIC DNA]</scope>
</reference>
<dbReference type="AlphaFoldDB" id="A0A1R4HCD3"/>
<protein>
    <submittedName>
        <fullName evidence="7">Glycolate oxidase iron-sulfur subunit</fullName>
    </submittedName>
</protein>
<dbReference type="InterPro" id="IPR004017">
    <property type="entry name" value="Cys_rich_dom"/>
</dbReference>
<dbReference type="Pfam" id="PF02754">
    <property type="entry name" value="CCG"/>
    <property type="match status" value="2"/>
</dbReference>
<dbReference type="InterPro" id="IPR017900">
    <property type="entry name" value="4Fe4S_Fe_S_CS"/>
</dbReference>
<keyword evidence="1" id="KW-0004">4Fe-4S</keyword>
<dbReference type="PANTHER" id="PTHR32479:SF17">
    <property type="entry name" value="GLYCOLATE OXIDASE IRON-SULFUR SUBUNIT"/>
    <property type="match status" value="1"/>
</dbReference>
<accession>A0A1R4HCD3</accession>
<keyword evidence="2" id="KW-0479">Metal-binding</keyword>
<sequence>MKQVFAGKVITEKTQFHLDRCLTCKSCETTCPSGVKFGRLADIGKNVIEQQVRRSWTQRLLRQALMWSLPYPQRFKPLLQSGRLVQPLLPAKLKNKLPAQRPCPVWPSARHPRRVLLLEGCVQRGLAPHIDALTASVLDQLGISAIRQPNAGCCGALNYHLSDHNGGLDFMRRMLDACWPQIEAGVEAIIMTASGCGIMLKDYVHLLHDDPVYAQKAAHFSVLTRDLSEVLRIEDLSALKIQPRKLAFQSPCTLQHGQQLNGVVEEILRRLGFELTIVTDAHLCCGSAGTYSILQPQLSKQLRANKLQQLQNGQPDLIATANIGCLLHLQEKSDVPVVHWVELLAAG</sequence>
<feature type="domain" description="4Fe-4S ferredoxin-type" evidence="6">
    <location>
        <begin position="12"/>
        <end position="35"/>
    </location>
</feature>
<dbReference type="EMBL" id="FUKJ01000300">
    <property type="protein sequence ID" value="SJM93866.1"/>
    <property type="molecule type" value="Genomic_DNA"/>
</dbReference>
<dbReference type="PROSITE" id="PS00198">
    <property type="entry name" value="4FE4S_FER_1"/>
    <property type="match status" value="1"/>
</dbReference>
<dbReference type="NCBIfam" id="NF008434">
    <property type="entry name" value="PRK11274.1"/>
    <property type="match status" value="1"/>
</dbReference>
<keyword evidence="4" id="KW-0408">Iron</keyword>
<dbReference type="PANTHER" id="PTHR32479">
    <property type="entry name" value="GLYCOLATE OXIDASE IRON-SULFUR SUBUNIT"/>
    <property type="match status" value="1"/>
</dbReference>
<dbReference type="PROSITE" id="PS51379">
    <property type="entry name" value="4FE4S_FER_2"/>
    <property type="match status" value="1"/>
</dbReference>
<gene>
    <name evidence="7" type="primary">glcF</name>
    <name evidence="7" type="ORF">CRENPOLYSF2_3690002</name>
</gene>
<keyword evidence="3" id="KW-0677">Repeat</keyword>
<keyword evidence="8" id="KW-1185">Reference proteome</keyword>
<evidence type="ECO:0000256" key="5">
    <source>
        <dbReference type="ARBA" id="ARBA00023014"/>
    </source>
</evidence>
<dbReference type="GO" id="GO:0046872">
    <property type="term" value="F:metal ion binding"/>
    <property type="evidence" value="ECO:0007669"/>
    <property type="project" value="UniProtKB-KW"/>
</dbReference>
<dbReference type="Proteomes" id="UP000195442">
    <property type="component" value="Unassembled WGS sequence"/>
</dbReference>
<evidence type="ECO:0000256" key="1">
    <source>
        <dbReference type="ARBA" id="ARBA00022485"/>
    </source>
</evidence>
<name>A0A1R4HCD3_9GAMM</name>
<dbReference type="GO" id="GO:0051539">
    <property type="term" value="F:4 iron, 4 sulfur cluster binding"/>
    <property type="evidence" value="ECO:0007669"/>
    <property type="project" value="UniProtKB-KW"/>
</dbReference>
<proteinExistence type="predicted"/>
<evidence type="ECO:0000256" key="3">
    <source>
        <dbReference type="ARBA" id="ARBA00022737"/>
    </source>
</evidence>
<dbReference type="SUPFAM" id="SSF54862">
    <property type="entry name" value="4Fe-4S ferredoxins"/>
    <property type="match status" value="1"/>
</dbReference>
<organism evidence="7 8">
    <name type="scientific">Crenothrix polyspora</name>
    <dbReference type="NCBI Taxonomy" id="360316"/>
    <lineage>
        <taxon>Bacteria</taxon>
        <taxon>Pseudomonadati</taxon>
        <taxon>Pseudomonadota</taxon>
        <taxon>Gammaproteobacteria</taxon>
        <taxon>Methylococcales</taxon>
        <taxon>Crenotrichaceae</taxon>
        <taxon>Crenothrix</taxon>
    </lineage>
</organism>
<evidence type="ECO:0000256" key="2">
    <source>
        <dbReference type="ARBA" id="ARBA00022723"/>
    </source>
</evidence>
<dbReference type="InterPro" id="IPR017896">
    <property type="entry name" value="4Fe4S_Fe-S-bd"/>
</dbReference>
<evidence type="ECO:0000313" key="8">
    <source>
        <dbReference type="Proteomes" id="UP000195442"/>
    </source>
</evidence>